<reference evidence="2 3" key="1">
    <citation type="journal article" date="2019" name="Commun. Biol.">
        <title>The bagworm genome reveals a unique fibroin gene that provides high tensile strength.</title>
        <authorList>
            <person name="Kono N."/>
            <person name="Nakamura H."/>
            <person name="Ohtoshi R."/>
            <person name="Tomita M."/>
            <person name="Numata K."/>
            <person name="Arakawa K."/>
        </authorList>
    </citation>
    <scope>NUCLEOTIDE SEQUENCE [LARGE SCALE GENOMIC DNA]</scope>
</reference>
<evidence type="ECO:0000313" key="2">
    <source>
        <dbReference type="EMBL" id="GBO99305.1"/>
    </source>
</evidence>
<comment type="caution">
    <text evidence="2">The sequence shown here is derived from an EMBL/GenBank/DDBJ whole genome shotgun (WGS) entry which is preliminary data.</text>
</comment>
<evidence type="ECO:0000313" key="3">
    <source>
        <dbReference type="Proteomes" id="UP000299102"/>
    </source>
</evidence>
<dbReference type="EMBL" id="BGZK01000002">
    <property type="protein sequence ID" value="GBO99305.1"/>
    <property type="molecule type" value="Genomic_DNA"/>
</dbReference>
<keyword evidence="3" id="KW-1185">Reference proteome</keyword>
<dbReference type="Proteomes" id="UP000299102">
    <property type="component" value="Unassembled WGS sequence"/>
</dbReference>
<gene>
    <name evidence="2" type="ORF">EVAR_558_1</name>
</gene>
<feature type="compositionally biased region" description="Pro residues" evidence="1">
    <location>
        <begin position="35"/>
        <end position="49"/>
    </location>
</feature>
<sequence>MCCNLPAMRRDTALSQPARPRRRPLITRAATSGVPPAPPPRPRPLPRPPQSERRAFDNRKLADGFGPTRDAVRCRASGHPPQRRLALLRCVRLSFGADTTFDVAPECACDELDTFLMN</sequence>
<dbReference type="AlphaFoldDB" id="A0A4C1SBS9"/>
<proteinExistence type="predicted"/>
<organism evidence="2 3">
    <name type="scientific">Eumeta variegata</name>
    <name type="common">Bagworm moth</name>
    <name type="synonym">Eumeta japonica</name>
    <dbReference type="NCBI Taxonomy" id="151549"/>
    <lineage>
        <taxon>Eukaryota</taxon>
        <taxon>Metazoa</taxon>
        <taxon>Ecdysozoa</taxon>
        <taxon>Arthropoda</taxon>
        <taxon>Hexapoda</taxon>
        <taxon>Insecta</taxon>
        <taxon>Pterygota</taxon>
        <taxon>Neoptera</taxon>
        <taxon>Endopterygota</taxon>
        <taxon>Lepidoptera</taxon>
        <taxon>Glossata</taxon>
        <taxon>Ditrysia</taxon>
        <taxon>Tineoidea</taxon>
        <taxon>Psychidae</taxon>
        <taxon>Oiketicinae</taxon>
        <taxon>Eumeta</taxon>
    </lineage>
</organism>
<feature type="compositionally biased region" description="Basic and acidic residues" evidence="1">
    <location>
        <begin position="50"/>
        <end position="62"/>
    </location>
</feature>
<evidence type="ECO:0000256" key="1">
    <source>
        <dbReference type="SAM" id="MobiDB-lite"/>
    </source>
</evidence>
<name>A0A4C1SBS9_EUMVA</name>
<feature type="region of interest" description="Disordered" evidence="1">
    <location>
        <begin position="7"/>
        <end position="78"/>
    </location>
</feature>
<accession>A0A4C1SBS9</accession>
<protein>
    <submittedName>
        <fullName evidence="2">Uncharacterized protein</fullName>
    </submittedName>
</protein>